<evidence type="ECO:0000259" key="9">
    <source>
        <dbReference type="PROSITE" id="PS51387"/>
    </source>
</evidence>
<dbReference type="RefSeq" id="WP_145266450.1">
    <property type="nucleotide sequence ID" value="NZ_CP036426.1"/>
</dbReference>
<dbReference type="InterPro" id="IPR016167">
    <property type="entry name" value="FAD-bd_PCMH_sub1"/>
</dbReference>
<dbReference type="InterPro" id="IPR016164">
    <property type="entry name" value="FAD-linked_Oxase-like_C"/>
</dbReference>
<dbReference type="PANTHER" id="PTHR11748">
    <property type="entry name" value="D-LACTATE DEHYDROGENASE"/>
    <property type="match status" value="1"/>
</dbReference>
<name>A0A518GUY1_9BACT</name>
<dbReference type="GO" id="GO:0046872">
    <property type="term" value="F:metal ion binding"/>
    <property type="evidence" value="ECO:0007669"/>
    <property type="project" value="UniProtKB-KW"/>
</dbReference>
<evidence type="ECO:0000313" key="11">
    <source>
        <dbReference type="Proteomes" id="UP000317835"/>
    </source>
</evidence>
<dbReference type="EMBL" id="CP036426">
    <property type="protein sequence ID" value="QDV32391.1"/>
    <property type="molecule type" value="Genomic_DNA"/>
</dbReference>
<evidence type="ECO:0000256" key="6">
    <source>
        <dbReference type="ARBA" id="ARBA00023004"/>
    </source>
</evidence>
<accession>A0A518GUY1</accession>
<evidence type="ECO:0000256" key="4">
    <source>
        <dbReference type="ARBA" id="ARBA00022827"/>
    </source>
</evidence>
<dbReference type="InterPro" id="IPR017896">
    <property type="entry name" value="4Fe4S_Fe-S-bd"/>
</dbReference>
<keyword evidence="6" id="KW-0408">Iron</keyword>
<dbReference type="Gene3D" id="3.30.465.10">
    <property type="match status" value="1"/>
</dbReference>
<evidence type="ECO:0000256" key="1">
    <source>
        <dbReference type="ARBA" id="ARBA00001974"/>
    </source>
</evidence>
<organism evidence="10 11">
    <name type="scientific">Tautonia plasticadhaerens</name>
    <dbReference type="NCBI Taxonomy" id="2527974"/>
    <lineage>
        <taxon>Bacteria</taxon>
        <taxon>Pseudomonadati</taxon>
        <taxon>Planctomycetota</taxon>
        <taxon>Planctomycetia</taxon>
        <taxon>Isosphaerales</taxon>
        <taxon>Isosphaeraceae</taxon>
        <taxon>Tautonia</taxon>
    </lineage>
</organism>
<dbReference type="Gene3D" id="1.10.1060.10">
    <property type="entry name" value="Alpha-helical ferredoxin"/>
    <property type="match status" value="1"/>
</dbReference>
<keyword evidence="7" id="KW-0411">Iron-sulfur</keyword>
<gene>
    <name evidence="10" type="primary">glpC_1</name>
    <name evidence="10" type="ORF">ElP_02230</name>
</gene>
<dbReference type="GO" id="GO:0051536">
    <property type="term" value="F:iron-sulfur cluster binding"/>
    <property type="evidence" value="ECO:0007669"/>
    <property type="project" value="UniProtKB-KW"/>
</dbReference>
<dbReference type="InterPro" id="IPR016166">
    <property type="entry name" value="FAD-bd_PCMH"/>
</dbReference>
<keyword evidence="3" id="KW-0479">Metal-binding</keyword>
<reference evidence="10 11" key="1">
    <citation type="submission" date="2019-02" db="EMBL/GenBank/DDBJ databases">
        <title>Deep-cultivation of Planctomycetes and their phenomic and genomic characterization uncovers novel biology.</title>
        <authorList>
            <person name="Wiegand S."/>
            <person name="Jogler M."/>
            <person name="Boedeker C."/>
            <person name="Pinto D."/>
            <person name="Vollmers J."/>
            <person name="Rivas-Marin E."/>
            <person name="Kohn T."/>
            <person name="Peeters S.H."/>
            <person name="Heuer A."/>
            <person name="Rast P."/>
            <person name="Oberbeckmann S."/>
            <person name="Bunk B."/>
            <person name="Jeske O."/>
            <person name="Meyerdierks A."/>
            <person name="Storesund J.E."/>
            <person name="Kallscheuer N."/>
            <person name="Luecker S."/>
            <person name="Lage O.M."/>
            <person name="Pohl T."/>
            <person name="Merkel B.J."/>
            <person name="Hornburger P."/>
            <person name="Mueller R.-W."/>
            <person name="Bruemmer F."/>
            <person name="Labrenz M."/>
            <person name="Spormann A.M."/>
            <person name="Op den Camp H."/>
            <person name="Overmann J."/>
            <person name="Amann R."/>
            <person name="Jetten M.S.M."/>
            <person name="Mascher T."/>
            <person name="Medema M.H."/>
            <person name="Devos D.P."/>
            <person name="Kaster A.-K."/>
            <person name="Ovreas L."/>
            <person name="Rohde M."/>
            <person name="Galperin M.Y."/>
            <person name="Jogler C."/>
        </authorList>
    </citation>
    <scope>NUCLEOTIDE SEQUENCE [LARGE SCALE GENOMIC DNA]</scope>
    <source>
        <strain evidence="10 11">ElP</strain>
    </source>
</reference>
<protein>
    <submittedName>
        <fullName evidence="10">Anaerobic glycerol-3-phosphate dehydrogenase subunit C</fullName>
    </submittedName>
</protein>
<dbReference type="GO" id="GO:1903457">
    <property type="term" value="P:lactate catabolic process"/>
    <property type="evidence" value="ECO:0007669"/>
    <property type="project" value="TreeGrafter"/>
</dbReference>
<keyword evidence="2" id="KW-0285">Flavoprotein</keyword>
<dbReference type="InterPro" id="IPR016171">
    <property type="entry name" value="Vanillyl_alc_oxidase_C-sub2"/>
</dbReference>
<evidence type="ECO:0000313" key="10">
    <source>
        <dbReference type="EMBL" id="QDV32391.1"/>
    </source>
</evidence>
<comment type="cofactor">
    <cofactor evidence="1">
        <name>FAD</name>
        <dbReference type="ChEBI" id="CHEBI:57692"/>
    </cofactor>
</comment>
<dbReference type="InterPro" id="IPR004113">
    <property type="entry name" value="FAD-bd_oxidored_4_C"/>
</dbReference>
<feature type="domain" description="FAD-binding PCMH-type" evidence="9">
    <location>
        <begin position="60"/>
        <end position="291"/>
    </location>
</feature>
<dbReference type="SUPFAM" id="SSF46548">
    <property type="entry name" value="alpha-helical ferredoxin"/>
    <property type="match status" value="1"/>
</dbReference>
<keyword evidence="4" id="KW-0274">FAD</keyword>
<dbReference type="KEGG" id="tpla:ElP_02230"/>
<dbReference type="Gene3D" id="3.30.43.10">
    <property type="entry name" value="Uridine Diphospho-n-acetylenolpyruvylglucosamine Reductase, domain 2"/>
    <property type="match status" value="1"/>
</dbReference>
<keyword evidence="11" id="KW-1185">Reference proteome</keyword>
<dbReference type="PROSITE" id="PS51387">
    <property type="entry name" value="FAD_PCMH"/>
    <property type="match status" value="1"/>
</dbReference>
<dbReference type="Gene3D" id="1.10.45.10">
    <property type="entry name" value="Vanillyl-alcohol Oxidase, Chain A, domain 4"/>
    <property type="match status" value="1"/>
</dbReference>
<dbReference type="InterPro" id="IPR016169">
    <property type="entry name" value="FAD-bd_PCMH_sub2"/>
</dbReference>
<dbReference type="Proteomes" id="UP000317835">
    <property type="component" value="Chromosome"/>
</dbReference>
<dbReference type="Pfam" id="PF02754">
    <property type="entry name" value="CCG"/>
    <property type="match status" value="1"/>
</dbReference>
<evidence type="ECO:0000256" key="8">
    <source>
        <dbReference type="SAM" id="MobiDB-lite"/>
    </source>
</evidence>
<dbReference type="AlphaFoldDB" id="A0A518GUY1"/>
<dbReference type="InterPro" id="IPR009051">
    <property type="entry name" value="Helical_ferredxn"/>
</dbReference>
<dbReference type="InterPro" id="IPR036318">
    <property type="entry name" value="FAD-bd_PCMH-like_sf"/>
</dbReference>
<keyword evidence="5" id="KW-0560">Oxidoreductase</keyword>
<feature type="region of interest" description="Disordered" evidence="8">
    <location>
        <begin position="1"/>
        <end position="25"/>
    </location>
</feature>
<dbReference type="PANTHER" id="PTHR11748:SF119">
    <property type="entry name" value="D-2-HYDROXYGLUTARATE DEHYDROGENASE"/>
    <property type="match status" value="1"/>
</dbReference>
<dbReference type="SUPFAM" id="SSF55103">
    <property type="entry name" value="FAD-linked oxidases, C-terminal domain"/>
    <property type="match status" value="1"/>
</dbReference>
<dbReference type="GO" id="GO:0071949">
    <property type="term" value="F:FAD binding"/>
    <property type="evidence" value="ECO:0007669"/>
    <property type="project" value="InterPro"/>
</dbReference>
<dbReference type="PROSITE" id="PS00198">
    <property type="entry name" value="4FE4S_FER_1"/>
    <property type="match status" value="1"/>
</dbReference>
<dbReference type="Gene3D" id="3.30.70.2740">
    <property type="match status" value="1"/>
</dbReference>
<dbReference type="Pfam" id="PF02913">
    <property type="entry name" value="FAD-oxidase_C"/>
    <property type="match status" value="1"/>
</dbReference>
<evidence type="ECO:0000256" key="3">
    <source>
        <dbReference type="ARBA" id="ARBA00022723"/>
    </source>
</evidence>
<evidence type="ECO:0000256" key="5">
    <source>
        <dbReference type="ARBA" id="ARBA00023002"/>
    </source>
</evidence>
<dbReference type="SUPFAM" id="SSF56176">
    <property type="entry name" value="FAD-binding/transporter-associated domain-like"/>
    <property type="match status" value="1"/>
</dbReference>
<proteinExistence type="predicted"/>
<dbReference type="Pfam" id="PF13183">
    <property type="entry name" value="Fer4_8"/>
    <property type="match status" value="1"/>
</dbReference>
<dbReference type="GO" id="GO:0008720">
    <property type="term" value="F:D-lactate dehydrogenase (NAD+) activity"/>
    <property type="evidence" value="ECO:0007669"/>
    <property type="project" value="TreeGrafter"/>
</dbReference>
<sequence>MPSKLISSPPPRDWHGPGPEHYVPDLDPRALERALRDRVDGEVRFDAGSKALYAADASNYRHVPIGVVVPRTVAAAVEAVAVCRAFDAPIVNRGGGTALTGATSNVAVVIDFSKYVTRTNWIDPEARRASVEPGKVYDRLKDETERHGLVFAPDTSTHEYCAIGGMLGNNSCGVHSIMGHGTGRTSDQVHELDVLTYDGCRMTVGATGEEEYERIIRRGGRKAEIYRKLRRLRDNYADLIRERYPKIPRRVSGYNLDDLLPEKGFHVARALVGSEGTCVTILGATLDLVHDPRQRALLVLGYPDVYHAGDHVPEILRLGPVGLEGMDRVLREDLEKKGMHPHEVKELPEGRGWLFVEFGADSREEAVDKAHRAMDTLKGLKDPPSMKVFEDPEDQHKLWVVRKSGLGATARVPNEPDTWEGWEDSAVHPDVLGDYLRGLRDLLDRYGYHGSLYGHFGQGCVHTRISFDFTSPEGVARYRRFLDDAAELIVKYGGSFTGEHGDGESKAAMLPKLFGPELVEAFREFKSIWDPMDRMNPGKVVNPYPPDRYLRLGPDYHPDDPPTVFKYPADNGSLEYATERCVGVGQCRKDSGVMCPSYMVTREEKHSTRGRAHLLNEMLRGDLIGPTWESEEVMEALDLCLACKACKNECPMNVDMATYKAEFVYHHYKGRLRPRAAYAMGFISEWARLAAIAPQAANAISHAPVLGKLLQVLGGITTEREMPAFAPRTFKQWWAKRPPRNVGKPPVILWPDTFNNHFHPQTSIAAVEVLEHAGFEVLAPRQALCCGRPLYDFGFLDTAKARLREVMDALHDPIEAGIPVVGLEPSCVSVFRDELIELFPRDHTARSLARQTFTLGEFLSKHAEDGYEPPELHGDALVHGHCHHHSIISMNGETELLRRAGVDFELLDSGCCGLAGSFGYEAHKYEVSVGAGERVLAPRVRDAAPTTLIVADGFSCRQQIAHLTDRGALHLAQVLQMALREGPGGVGMPFPERSYQPLGRWDPTPGWAPAAVTAGAVALAGAALGGALTSALSQEDHRR</sequence>
<dbReference type="InterPro" id="IPR017900">
    <property type="entry name" value="4Fe4S_Fe_S_CS"/>
</dbReference>
<dbReference type="OrthoDB" id="9767256at2"/>
<evidence type="ECO:0000256" key="2">
    <source>
        <dbReference type="ARBA" id="ARBA00022630"/>
    </source>
</evidence>
<dbReference type="InterPro" id="IPR004017">
    <property type="entry name" value="Cys_rich_dom"/>
</dbReference>
<dbReference type="InterPro" id="IPR006094">
    <property type="entry name" value="Oxid_FAD_bind_N"/>
</dbReference>
<dbReference type="Pfam" id="PF01565">
    <property type="entry name" value="FAD_binding_4"/>
    <property type="match status" value="1"/>
</dbReference>
<evidence type="ECO:0000256" key="7">
    <source>
        <dbReference type="ARBA" id="ARBA00023014"/>
    </source>
</evidence>
<dbReference type="GO" id="GO:0004458">
    <property type="term" value="F:D-lactate dehydrogenase (cytochrome) activity"/>
    <property type="evidence" value="ECO:0007669"/>
    <property type="project" value="TreeGrafter"/>
</dbReference>